<evidence type="ECO:0000256" key="1">
    <source>
        <dbReference type="SAM" id="MobiDB-lite"/>
    </source>
</evidence>
<sequence>MPPKRRAADISRDPSSSEDEETVRPNRRRHVQSSEEEEQEEQNNSDASVDADLGASQIGPHVHQRALIKKLVRLALSTEYSRTPLRRNDITTKLFKDGNGYRAGSSRNFRAIFDGAQAILKDTFGMQLEELPAREKTSLRDRRIATTQTKTTTSSTKNWILTSILSPKLKTNPTIIQPTQAPSVPIESSYTALYTFIISLLYLNNNSLTDQKLIRYLKRVNADAQTPVGNLDKVLQRMQRDGYLDKRRDTVMGEEVVEWYVGPRGKVEVGAKGVAGLVRSVYGHGAVPLSGRPRGDVGEAPSDAPPLVKMEEEELESRLFRSLGVKIDTVRKSQTQQAINVDANEEDEENDNDAHDRRRNLKTEAGPSRRQTRAGPARAPTGRRRGPADDDDSDSI</sequence>
<dbReference type="Gene3D" id="1.10.10.1210">
    <property type="entry name" value="MAGE homology domain, winged helix WH2 motif"/>
    <property type="match status" value="1"/>
</dbReference>
<feature type="compositionally biased region" description="Acidic residues" evidence="1">
    <location>
        <begin position="34"/>
        <end position="43"/>
    </location>
</feature>
<dbReference type="PANTHER" id="PTHR11736">
    <property type="entry name" value="MELANOMA-ASSOCIATED ANTIGEN MAGE ANTIGEN"/>
    <property type="match status" value="1"/>
</dbReference>
<dbReference type="VEuPathDB" id="FungiDB:PV10_08866"/>
<dbReference type="PANTHER" id="PTHR11736:SF14">
    <property type="entry name" value="NSE3 HOMOLOG, SMC5-SMC6 COMPLEX COMPONENT"/>
    <property type="match status" value="1"/>
</dbReference>
<reference evidence="3 4" key="1">
    <citation type="submission" date="2017-03" db="EMBL/GenBank/DDBJ databases">
        <title>Genomes of endolithic fungi from Antarctica.</title>
        <authorList>
            <person name="Coleine C."/>
            <person name="Masonjones S."/>
            <person name="Stajich J.E."/>
        </authorList>
    </citation>
    <scope>NUCLEOTIDE SEQUENCE [LARGE SCALE GENOMIC DNA]</scope>
    <source>
        <strain evidence="3 4">CCFEE 6314</strain>
    </source>
</reference>
<evidence type="ECO:0000313" key="4">
    <source>
        <dbReference type="Proteomes" id="UP000288859"/>
    </source>
</evidence>
<dbReference type="Proteomes" id="UP000288859">
    <property type="component" value="Unassembled WGS sequence"/>
</dbReference>
<feature type="domain" description="MAGE" evidence="2">
    <location>
        <begin position="71"/>
        <end position="274"/>
    </location>
</feature>
<dbReference type="AlphaFoldDB" id="A0A438N374"/>
<dbReference type="InterPro" id="IPR037445">
    <property type="entry name" value="MAGE"/>
</dbReference>
<evidence type="ECO:0000259" key="2">
    <source>
        <dbReference type="SMART" id="SM01373"/>
    </source>
</evidence>
<dbReference type="InterPro" id="IPR041899">
    <property type="entry name" value="MAGE_WH2"/>
</dbReference>
<dbReference type="InterPro" id="IPR041898">
    <property type="entry name" value="MAGE_WH1"/>
</dbReference>
<name>A0A438N374_EXOME</name>
<proteinExistence type="predicted"/>
<feature type="region of interest" description="Disordered" evidence="1">
    <location>
        <begin position="1"/>
        <end position="52"/>
    </location>
</feature>
<feature type="compositionally biased region" description="Basic and acidic residues" evidence="1">
    <location>
        <begin position="1"/>
        <end position="12"/>
    </location>
</feature>
<accession>A0A438N374</accession>
<evidence type="ECO:0000313" key="3">
    <source>
        <dbReference type="EMBL" id="RVX70095.1"/>
    </source>
</evidence>
<gene>
    <name evidence="3" type="ORF">B0A52_06267</name>
</gene>
<dbReference type="SMART" id="SM01373">
    <property type="entry name" value="MAGE"/>
    <property type="match status" value="1"/>
</dbReference>
<dbReference type="InterPro" id="IPR002190">
    <property type="entry name" value="MHD_dom"/>
</dbReference>
<dbReference type="Gene3D" id="1.10.10.1200">
    <property type="entry name" value="MAGE homology domain, winged helix WH1 motif"/>
    <property type="match status" value="1"/>
</dbReference>
<dbReference type="Pfam" id="PF01454">
    <property type="entry name" value="MAGE"/>
    <property type="match status" value="1"/>
</dbReference>
<protein>
    <recommendedName>
        <fullName evidence="2">MAGE domain-containing protein</fullName>
    </recommendedName>
</protein>
<dbReference type="GO" id="GO:0006281">
    <property type="term" value="P:DNA repair"/>
    <property type="evidence" value="ECO:0007669"/>
    <property type="project" value="TreeGrafter"/>
</dbReference>
<dbReference type="GO" id="GO:0005634">
    <property type="term" value="C:nucleus"/>
    <property type="evidence" value="ECO:0007669"/>
    <property type="project" value="TreeGrafter"/>
</dbReference>
<organism evidence="3 4">
    <name type="scientific">Exophiala mesophila</name>
    <name type="common">Black yeast-like fungus</name>
    <dbReference type="NCBI Taxonomy" id="212818"/>
    <lineage>
        <taxon>Eukaryota</taxon>
        <taxon>Fungi</taxon>
        <taxon>Dikarya</taxon>
        <taxon>Ascomycota</taxon>
        <taxon>Pezizomycotina</taxon>
        <taxon>Eurotiomycetes</taxon>
        <taxon>Chaetothyriomycetidae</taxon>
        <taxon>Chaetothyriales</taxon>
        <taxon>Herpotrichiellaceae</taxon>
        <taxon>Exophiala</taxon>
    </lineage>
</organism>
<feature type="region of interest" description="Disordered" evidence="1">
    <location>
        <begin position="288"/>
        <end position="308"/>
    </location>
</feature>
<dbReference type="OrthoDB" id="205198at2759"/>
<dbReference type="EMBL" id="NAJM01000025">
    <property type="protein sequence ID" value="RVX70095.1"/>
    <property type="molecule type" value="Genomic_DNA"/>
</dbReference>
<feature type="region of interest" description="Disordered" evidence="1">
    <location>
        <begin position="336"/>
        <end position="396"/>
    </location>
</feature>
<comment type="caution">
    <text evidence="3">The sequence shown here is derived from an EMBL/GenBank/DDBJ whole genome shotgun (WGS) entry which is preliminary data.</text>
</comment>